<dbReference type="CDD" id="cd00093">
    <property type="entry name" value="HTH_XRE"/>
    <property type="match status" value="1"/>
</dbReference>
<dbReference type="EMBL" id="BAAAQM010000038">
    <property type="protein sequence ID" value="GAA1986998.1"/>
    <property type="molecule type" value="Genomic_DNA"/>
</dbReference>
<evidence type="ECO:0000313" key="2">
    <source>
        <dbReference type="EMBL" id="GAA1986998.1"/>
    </source>
</evidence>
<dbReference type="SMART" id="SM00530">
    <property type="entry name" value="HTH_XRE"/>
    <property type="match status" value="1"/>
</dbReference>
<dbReference type="Gene3D" id="3.30.450.180">
    <property type="match status" value="1"/>
</dbReference>
<evidence type="ECO:0000313" key="3">
    <source>
        <dbReference type="Proteomes" id="UP001499854"/>
    </source>
</evidence>
<name>A0ABN2SIE3_9ACTN</name>
<dbReference type="Proteomes" id="UP001499854">
    <property type="component" value="Unassembled WGS sequence"/>
</dbReference>
<proteinExistence type="predicted"/>
<protein>
    <submittedName>
        <fullName evidence="2">Helix-turn-helix transcriptional regulator</fullName>
    </submittedName>
</protein>
<feature type="domain" description="HTH cro/C1-type" evidence="1">
    <location>
        <begin position="19"/>
        <end position="91"/>
    </location>
</feature>
<dbReference type="Gene3D" id="1.10.260.40">
    <property type="entry name" value="lambda repressor-like DNA-binding domains"/>
    <property type="match status" value="1"/>
</dbReference>
<dbReference type="Pfam" id="PF13560">
    <property type="entry name" value="HTH_31"/>
    <property type="match status" value="1"/>
</dbReference>
<accession>A0ABN2SIE3</accession>
<dbReference type="SUPFAM" id="SSF47413">
    <property type="entry name" value="lambda repressor-like DNA-binding domains"/>
    <property type="match status" value="1"/>
</dbReference>
<dbReference type="RefSeq" id="WP_344660221.1">
    <property type="nucleotide sequence ID" value="NZ_BAAAQM010000038.1"/>
</dbReference>
<comment type="caution">
    <text evidence="2">The sequence shown here is derived from an EMBL/GenBank/DDBJ whole genome shotgun (WGS) entry which is preliminary data.</text>
</comment>
<keyword evidence="3" id="KW-1185">Reference proteome</keyword>
<organism evidence="2 3">
    <name type="scientific">Catenulispora subtropica</name>
    <dbReference type="NCBI Taxonomy" id="450798"/>
    <lineage>
        <taxon>Bacteria</taxon>
        <taxon>Bacillati</taxon>
        <taxon>Actinomycetota</taxon>
        <taxon>Actinomycetes</taxon>
        <taxon>Catenulisporales</taxon>
        <taxon>Catenulisporaceae</taxon>
        <taxon>Catenulispora</taxon>
    </lineage>
</organism>
<reference evidence="2 3" key="1">
    <citation type="journal article" date="2019" name="Int. J. Syst. Evol. Microbiol.">
        <title>The Global Catalogue of Microorganisms (GCM) 10K type strain sequencing project: providing services to taxonomists for standard genome sequencing and annotation.</title>
        <authorList>
            <consortium name="The Broad Institute Genomics Platform"/>
            <consortium name="The Broad Institute Genome Sequencing Center for Infectious Disease"/>
            <person name="Wu L."/>
            <person name="Ma J."/>
        </authorList>
    </citation>
    <scope>NUCLEOTIDE SEQUENCE [LARGE SCALE GENOMIC DNA]</scope>
    <source>
        <strain evidence="2 3">JCM 16013</strain>
    </source>
</reference>
<dbReference type="InterPro" id="IPR041413">
    <property type="entry name" value="MLTR_LBD"/>
</dbReference>
<dbReference type="PANTHER" id="PTHR35010">
    <property type="entry name" value="BLL4672 PROTEIN-RELATED"/>
    <property type="match status" value="1"/>
</dbReference>
<sequence>MTSPEQAATEAGRRALGRFIRSRRERLSPADAGIPNAARRRTPGLRREEVAAISGISQSWYTWLEQGRDIKVSRQILSALAHTLQLSDTERRHLFRLAGELPPAEEESGTCPRPDEQLLNMLDALDPNPAFLLDQHWDLLGWNTAEAALIPGYDDLPPARRNMLWLLFGWPPAREVMVDWDRQASPVLAQFRMVAEEHPHDPRYAEIVEDLHRHVPDFSTWWERHEVADYRTVVKRYDHPLAGPMTLRQSKMTVADDPRIHLVARLPADPASAARLVALRDAK</sequence>
<evidence type="ECO:0000259" key="1">
    <source>
        <dbReference type="SMART" id="SM00530"/>
    </source>
</evidence>
<dbReference type="InterPro" id="IPR010982">
    <property type="entry name" value="Lambda_DNA-bd_dom_sf"/>
</dbReference>
<gene>
    <name evidence="2" type="ORF">GCM10009838_57070</name>
</gene>
<dbReference type="Pfam" id="PF17765">
    <property type="entry name" value="MLTR_LBD"/>
    <property type="match status" value="1"/>
</dbReference>
<dbReference type="InterPro" id="IPR001387">
    <property type="entry name" value="Cro/C1-type_HTH"/>
</dbReference>